<comment type="caution">
    <text evidence="4">The sequence shown here is derived from an EMBL/GenBank/DDBJ whole genome shotgun (WGS) entry which is preliminary data.</text>
</comment>
<dbReference type="InterPro" id="IPR025312">
    <property type="entry name" value="DUF4216"/>
</dbReference>
<evidence type="ECO:0000313" key="5">
    <source>
        <dbReference type="Proteomes" id="UP001172457"/>
    </source>
</evidence>
<evidence type="ECO:0008006" key="6">
    <source>
        <dbReference type="Google" id="ProtNLM"/>
    </source>
</evidence>
<name>A0AA38TJF3_9ASTR</name>
<reference evidence="4" key="1">
    <citation type="submission" date="2023-03" db="EMBL/GenBank/DDBJ databases">
        <title>Chromosome-scale reference genome and RAD-based genetic map of yellow starthistle (Centaurea solstitialis) reveal putative structural variation and QTLs associated with invader traits.</title>
        <authorList>
            <person name="Reatini B."/>
            <person name="Cang F.A."/>
            <person name="Jiang Q."/>
            <person name="Mckibben M.T.W."/>
            <person name="Barker M.S."/>
            <person name="Rieseberg L.H."/>
            <person name="Dlugosch K.M."/>
        </authorList>
    </citation>
    <scope>NUCLEOTIDE SEQUENCE</scope>
    <source>
        <strain evidence="4">CAN-66</strain>
        <tissue evidence="4">Leaf</tissue>
    </source>
</reference>
<feature type="domain" description="DUF4216" evidence="2">
    <location>
        <begin position="169"/>
        <end position="241"/>
    </location>
</feature>
<dbReference type="PANTHER" id="PTHR48258">
    <property type="entry name" value="DUF4218 DOMAIN-CONTAINING PROTEIN-RELATED"/>
    <property type="match status" value="1"/>
</dbReference>
<dbReference type="Pfam" id="PF13960">
    <property type="entry name" value="DUF4218"/>
    <property type="match status" value="1"/>
</dbReference>
<evidence type="ECO:0000256" key="1">
    <source>
        <dbReference type="SAM" id="MobiDB-lite"/>
    </source>
</evidence>
<dbReference type="Pfam" id="PF13952">
    <property type="entry name" value="DUF4216"/>
    <property type="match status" value="1"/>
</dbReference>
<evidence type="ECO:0000259" key="2">
    <source>
        <dbReference type="Pfam" id="PF13952"/>
    </source>
</evidence>
<dbReference type="Proteomes" id="UP001172457">
    <property type="component" value="Chromosome 3"/>
</dbReference>
<feature type="compositionally biased region" description="Acidic residues" evidence="1">
    <location>
        <begin position="305"/>
        <end position="331"/>
    </location>
</feature>
<evidence type="ECO:0000259" key="3">
    <source>
        <dbReference type="Pfam" id="PF13960"/>
    </source>
</evidence>
<dbReference type="PANTHER" id="PTHR48258:SF14">
    <property type="entry name" value="OS02G0583300 PROTEIN"/>
    <property type="match status" value="1"/>
</dbReference>
<keyword evidence="5" id="KW-1185">Reference proteome</keyword>
<feature type="domain" description="DUF4218" evidence="3">
    <location>
        <begin position="2"/>
        <end position="48"/>
    </location>
</feature>
<dbReference type="EMBL" id="JARYMX010000003">
    <property type="protein sequence ID" value="KAJ9555865.1"/>
    <property type="molecule type" value="Genomic_DNA"/>
</dbReference>
<evidence type="ECO:0000313" key="4">
    <source>
        <dbReference type="EMBL" id="KAJ9555865.1"/>
    </source>
</evidence>
<proteinExistence type="predicted"/>
<feature type="compositionally biased region" description="Polar residues" evidence="1">
    <location>
        <begin position="332"/>
        <end position="346"/>
    </location>
</feature>
<feature type="region of interest" description="Disordered" evidence="1">
    <location>
        <begin position="305"/>
        <end position="346"/>
    </location>
</feature>
<protein>
    <recommendedName>
        <fullName evidence="6">DUF4216 domain-containing protein</fullName>
    </recommendedName>
</protein>
<organism evidence="4 5">
    <name type="scientific">Centaurea solstitialis</name>
    <name type="common">yellow star-thistle</name>
    <dbReference type="NCBI Taxonomy" id="347529"/>
    <lineage>
        <taxon>Eukaryota</taxon>
        <taxon>Viridiplantae</taxon>
        <taxon>Streptophyta</taxon>
        <taxon>Embryophyta</taxon>
        <taxon>Tracheophyta</taxon>
        <taxon>Spermatophyta</taxon>
        <taxon>Magnoliopsida</taxon>
        <taxon>eudicotyledons</taxon>
        <taxon>Gunneridae</taxon>
        <taxon>Pentapetalae</taxon>
        <taxon>asterids</taxon>
        <taxon>campanulids</taxon>
        <taxon>Asterales</taxon>
        <taxon>Asteraceae</taxon>
        <taxon>Carduoideae</taxon>
        <taxon>Cardueae</taxon>
        <taxon>Centaureinae</taxon>
        <taxon>Centaurea</taxon>
    </lineage>
</organism>
<accession>A0AA38TJF3</accession>
<gene>
    <name evidence="4" type="ORF">OSB04_010479</name>
</gene>
<dbReference type="InterPro" id="IPR025452">
    <property type="entry name" value="DUF4218"/>
</dbReference>
<dbReference type="AlphaFoldDB" id="A0AA38TJF3"/>
<sequence length="346" mass="39286">MKKLKNYVRNKAKPEGSIAEGYVADEALTFCSMYLQGVHTKFNRPDRNVDVVISKRQLSVFESQCRPTSASKIIFLELAVRKTAEWSILYNCPEIQVYMEQEGSPECTEELLSLAHGSDINAHSYSACIVNGVRFVVHSRDIQHTIQNSGVAVPGIDGFTFYGQLEEIVELHYLNGYSVVLFRCKWFNTDPNKGRSITKNNITSININSEWYKDDQFIFATQAKQVFYIEDPSQRRNWRVVEDVNHRKIWDHPNINVVNEIDVVHDNSSSNFELIVDLGELPCMSLELRGQSSLVVDSLAAPVVDDEDFTNDEDEDEDVDIDDVELSENDDNASSVAQYCSSDESD</sequence>